<evidence type="ECO:0000313" key="3">
    <source>
        <dbReference type="Proteomes" id="UP000245699"/>
    </source>
</evidence>
<reference evidence="2 3" key="1">
    <citation type="journal article" date="2018" name="MBio">
        <title>Comparative Genomics Reveals the Core Gene Toolbox for the Fungus-Insect Symbiosis.</title>
        <authorList>
            <person name="Wang Y."/>
            <person name="Stata M."/>
            <person name="Wang W."/>
            <person name="Stajich J.E."/>
            <person name="White M.M."/>
            <person name="Moncalvo J.M."/>
        </authorList>
    </citation>
    <scope>NUCLEOTIDE SEQUENCE [LARGE SCALE GENOMIC DNA]</scope>
    <source>
        <strain evidence="2 3">AUS-77-4</strain>
    </source>
</reference>
<dbReference type="AlphaFoldDB" id="A0A2T9Y8S4"/>
<dbReference type="Proteomes" id="UP000245699">
    <property type="component" value="Unassembled WGS sequence"/>
</dbReference>
<comment type="caution">
    <text evidence="2">The sequence shown here is derived from an EMBL/GenBank/DDBJ whole genome shotgun (WGS) entry which is preliminary data.</text>
</comment>
<evidence type="ECO:0000256" key="1">
    <source>
        <dbReference type="SAM" id="Phobius"/>
    </source>
</evidence>
<keyword evidence="1" id="KW-0472">Membrane</keyword>
<name>A0A2T9Y8S4_9FUNG</name>
<gene>
    <name evidence="2" type="ORF">BB559_005431</name>
</gene>
<keyword evidence="1" id="KW-0812">Transmembrane</keyword>
<keyword evidence="3" id="KW-1185">Reference proteome</keyword>
<protein>
    <submittedName>
        <fullName evidence="2">Uncharacterized protein</fullName>
    </submittedName>
</protein>
<feature type="transmembrane region" description="Helical" evidence="1">
    <location>
        <begin position="206"/>
        <end position="228"/>
    </location>
</feature>
<organism evidence="2 3">
    <name type="scientific">Furculomyces boomerangus</name>
    <dbReference type="NCBI Taxonomy" id="61424"/>
    <lineage>
        <taxon>Eukaryota</taxon>
        <taxon>Fungi</taxon>
        <taxon>Fungi incertae sedis</taxon>
        <taxon>Zoopagomycota</taxon>
        <taxon>Kickxellomycotina</taxon>
        <taxon>Harpellomycetes</taxon>
        <taxon>Harpellales</taxon>
        <taxon>Harpellaceae</taxon>
        <taxon>Furculomyces</taxon>
    </lineage>
</organism>
<proteinExistence type="predicted"/>
<dbReference type="EMBL" id="MBFT01000604">
    <property type="protein sequence ID" value="PVU88714.1"/>
    <property type="molecule type" value="Genomic_DNA"/>
</dbReference>
<keyword evidence="1" id="KW-1133">Transmembrane helix</keyword>
<sequence length="256" mass="28570">MSLFVYDNVDLQIDSSSKCSTNISRTDFDNAIYHVTFSTNNNLSNVVVWDYDILSHLFTSNTPLIDPSFFILLIIPNSIFPSNNFNEVPSTTNTIKSASSNARQGAEITCRETTFVINFATTPGVSNNIICSSPTVLTPTTLFLVVCALSETILIGSPTSPFVNVDFPLFALPINTNFPILGDSGCLISANTFEKLFSIPPKTLTLFYSVIFLLTLVQKYVFFVYIQFTFSCNIKSRSQTQIYSIFFTIPPRFIRL</sequence>
<accession>A0A2T9Y8S4</accession>
<evidence type="ECO:0000313" key="2">
    <source>
        <dbReference type="EMBL" id="PVU88714.1"/>
    </source>
</evidence>